<reference evidence="2 3" key="1">
    <citation type="submission" date="2019-12" db="EMBL/GenBank/DDBJ databases">
        <title>Genomic-based taxomic classification of the family Erythrobacteraceae.</title>
        <authorList>
            <person name="Xu L."/>
        </authorList>
    </citation>
    <scope>NUCLEOTIDE SEQUENCE [LARGE SCALE GENOMIC DNA]</scope>
    <source>
        <strain evidence="2 3">KCTC 52259</strain>
    </source>
</reference>
<evidence type="ECO:0000256" key="1">
    <source>
        <dbReference type="ARBA" id="ARBA00008791"/>
    </source>
</evidence>
<protein>
    <submittedName>
        <fullName evidence="2">Universal stress protein</fullName>
    </submittedName>
</protein>
<gene>
    <name evidence="2" type="ORF">GRI44_00225</name>
</gene>
<comment type="caution">
    <text evidence="2">The sequence shown here is derived from an EMBL/GenBank/DDBJ whole genome shotgun (WGS) entry which is preliminary data.</text>
</comment>
<name>A0A6L7GCI1_9SPHN</name>
<dbReference type="RefSeq" id="WP_160599322.1">
    <property type="nucleotide sequence ID" value="NZ_WTYU01000001.1"/>
</dbReference>
<evidence type="ECO:0000313" key="2">
    <source>
        <dbReference type="EMBL" id="MXP13195.1"/>
    </source>
</evidence>
<keyword evidence="3" id="KW-1185">Reference proteome</keyword>
<accession>A0A6L7GCI1</accession>
<dbReference type="EMBL" id="WTYU01000001">
    <property type="protein sequence ID" value="MXP13195.1"/>
    <property type="molecule type" value="Genomic_DNA"/>
</dbReference>
<evidence type="ECO:0000313" key="3">
    <source>
        <dbReference type="Proteomes" id="UP000473531"/>
    </source>
</evidence>
<dbReference type="PANTHER" id="PTHR46268">
    <property type="entry name" value="STRESS RESPONSE PROTEIN NHAX"/>
    <property type="match status" value="1"/>
</dbReference>
<dbReference type="OrthoDB" id="9804721at2"/>
<dbReference type="Proteomes" id="UP000473531">
    <property type="component" value="Unassembled WGS sequence"/>
</dbReference>
<comment type="similarity">
    <text evidence="1">Belongs to the universal stress protein A family.</text>
</comment>
<sequence>MRSILVHIHDDDCLQARLQVALDLARQFDGHLTCLQAVPFEFGVPGDIYGTMAAQVAEDYRKLGDQLRDRIQAQLASEDVIWEWTDCNGAAAIQLPRYAPLNDIIILGAHNPVGKSQRPSALVSEVISHIQAPILVVPPNIAKMPLDVPAMVAWNGSAEGAHALKAAMPMLHRAASVHILTVSEEKDKERYDLPPTGAAKYLARHGIEAEIVNLPHEDDASIAEILVNATHIRKGGYLVMGAYGHSRFRESVLGGVTRDMLCDPEIPLLLSH</sequence>
<dbReference type="SUPFAM" id="SSF52402">
    <property type="entry name" value="Adenine nucleotide alpha hydrolases-like"/>
    <property type="match status" value="2"/>
</dbReference>
<dbReference type="AlphaFoldDB" id="A0A6L7GCI1"/>
<organism evidence="2 3">
    <name type="scientific">Allopontixanthobacter confluentis</name>
    <dbReference type="NCBI Taxonomy" id="1849021"/>
    <lineage>
        <taxon>Bacteria</taxon>
        <taxon>Pseudomonadati</taxon>
        <taxon>Pseudomonadota</taxon>
        <taxon>Alphaproteobacteria</taxon>
        <taxon>Sphingomonadales</taxon>
        <taxon>Erythrobacteraceae</taxon>
        <taxon>Allopontixanthobacter</taxon>
    </lineage>
</organism>
<dbReference type="Gene3D" id="3.40.50.12370">
    <property type="match status" value="1"/>
</dbReference>
<dbReference type="PANTHER" id="PTHR46268:SF15">
    <property type="entry name" value="UNIVERSAL STRESS PROTEIN HP_0031"/>
    <property type="match status" value="1"/>
</dbReference>
<proteinExistence type="inferred from homology"/>
<dbReference type="CDD" id="cd00293">
    <property type="entry name" value="USP-like"/>
    <property type="match status" value="1"/>
</dbReference>